<organism evidence="1">
    <name type="scientific">bioreactor metagenome</name>
    <dbReference type="NCBI Taxonomy" id="1076179"/>
    <lineage>
        <taxon>unclassified sequences</taxon>
        <taxon>metagenomes</taxon>
        <taxon>ecological metagenomes</taxon>
    </lineage>
</organism>
<evidence type="ECO:0008006" key="2">
    <source>
        <dbReference type="Google" id="ProtNLM"/>
    </source>
</evidence>
<dbReference type="AlphaFoldDB" id="A0A645A571"/>
<evidence type="ECO:0000313" key="1">
    <source>
        <dbReference type="EMBL" id="MPM47838.1"/>
    </source>
</evidence>
<dbReference type="Gene3D" id="1.10.10.60">
    <property type="entry name" value="Homeodomain-like"/>
    <property type="match status" value="1"/>
</dbReference>
<reference evidence="1" key="1">
    <citation type="submission" date="2019-08" db="EMBL/GenBank/DDBJ databases">
        <authorList>
            <person name="Kucharzyk K."/>
            <person name="Murdoch R.W."/>
            <person name="Higgins S."/>
            <person name="Loffler F."/>
        </authorList>
    </citation>
    <scope>NUCLEOTIDE SEQUENCE</scope>
</reference>
<comment type="caution">
    <text evidence="1">The sequence shown here is derived from an EMBL/GenBank/DDBJ whole genome shotgun (WGS) entry which is preliminary data.</text>
</comment>
<accession>A0A645A571</accession>
<proteinExistence type="predicted"/>
<protein>
    <recommendedName>
        <fullName evidence="2">RNA polymerase sigma factor 70 region 4 type 2 domain-containing protein</fullName>
    </recommendedName>
</protein>
<dbReference type="EMBL" id="VSSQ01011841">
    <property type="protein sequence ID" value="MPM47838.1"/>
    <property type="molecule type" value="Genomic_DNA"/>
</dbReference>
<sequence>MTNEQRERITTMRQGGIGYIKIAQELGLSENTVKSYCRRQKSVVTKEETARCAECGKPIDISARGGRRFCSDTCRMKWWNKHPKADMPYTANCACCGKEIQMRRKGERKYCSHRCYIAARYKDGGGND</sequence>
<gene>
    <name evidence="1" type="ORF">SDC9_94559</name>
</gene>
<name>A0A645A571_9ZZZZ</name>